<gene>
    <name evidence="3" type="ORF">ACFPM8_12435</name>
</gene>
<proteinExistence type="inferred from homology"/>
<evidence type="ECO:0000256" key="1">
    <source>
        <dbReference type="ARBA" id="ARBA00005445"/>
    </source>
</evidence>
<evidence type="ECO:0000313" key="4">
    <source>
        <dbReference type="Proteomes" id="UP001596045"/>
    </source>
</evidence>
<sequence>MNRSAISIKPIRKFVPICILGIVALSGGVSPAWAQVSLGAASEFSILGGTNVTCTSGSVVTGDIGVYPGSFTNTGCTMAGGSPPATNAAAALAQADLLRAYSALQSRPCTQTISTAAFTGNVPALGPLAPGVYCFPAGVTFTNTTLTLIGPSNGIWIFKVGAALTGTNFSVVMADHGRPCNVFWSVGAGVTMTTSALKGNILAGNATDGAITLTGGSVAGRALAKVAVTVTGASVIGCDALAGKCQQNAY</sequence>
<dbReference type="InterPro" id="IPR021884">
    <property type="entry name" value="Ice-bd_prot"/>
</dbReference>
<keyword evidence="4" id="KW-1185">Reference proteome</keyword>
<evidence type="ECO:0000256" key="2">
    <source>
        <dbReference type="ARBA" id="ARBA00022729"/>
    </source>
</evidence>
<comment type="similarity">
    <text evidence="1">Belongs to the ice-binding protein family.</text>
</comment>
<dbReference type="RefSeq" id="WP_378997873.1">
    <property type="nucleotide sequence ID" value="NZ_JBHSMT010000023.1"/>
</dbReference>
<accession>A0ABW0M974</accession>
<comment type="caution">
    <text evidence="3">The sequence shown here is derived from an EMBL/GenBank/DDBJ whole genome shotgun (WGS) entry which is preliminary data.</text>
</comment>
<reference evidence="4" key="1">
    <citation type="journal article" date="2019" name="Int. J. Syst. Evol. Microbiol.">
        <title>The Global Catalogue of Microorganisms (GCM) 10K type strain sequencing project: providing services to taxonomists for standard genome sequencing and annotation.</title>
        <authorList>
            <consortium name="The Broad Institute Genomics Platform"/>
            <consortium name="The Broad Institute Genome Sequencing Center for Infectious Disease"/>
            <person name="Wu L."/>
            <person name="Ma J."/>
        </authorList>
    </citation>
    <scope>NUCLEOTIDE SEQUENCE [LARGE SCALE GENOMIC DNA]</scope>
    <source>
        <strain evidence="4">JCM 17066</strain>
    </source>
</reference>
<keyword evidence="2" id="KW-0732">Signal</keyword>
<dbReference type="Proteomes" id="UP001596045">
    <property type="component" value="Unassembled WGS sequence"/>
</dbReference>
<organism evidence="3 4">
    <name type="scientific">Paraherbaspirillum soli</name>
    <dbReference type="NCBI Taxonomy" id="631222"/>
    <lineage>
        <taxon>Bacteria</taxon>
        <taxon>Pseudomonadati</taxon>
        <taxon>Pseudomonadota</taxon>
        <taxon>Betaproteobacteria</taxon>
        <taxon>Burkholderiales</taxon>
        <taxon>Oxalobacteraceae</taxon>
        <taxon>Paraherbaspirillum</taxon>
    </lineage>
</organism>
<dbReference type="Pfam" id="PF11999">
    <property type="entry name" value="Ice_binding"/>
    <property type="match status" value="1"/>
</dbReference>
<dbReference type="EMBL" id="JBHSMT010000023">
    <property type="protein sequence ID" value="MFC5474763.1"/>
    <property type="molecule type" value="Genomic_DNA"/>
</dbReference>
<name>A0ABW0M974_9BURK</name>
<evidence type="ECO:0000313" key="3">
    <source>
        <dbReference type="EMBL" id="MFC5474763.1"/>
    </source>
</evidence>
<protein>
    <submittedName>
        <fullName evidence="3">Ice-binding family protein</fullName>
    </submittedName>
</protein>